<dbReference type="InterPro" id="IPR006538">
    <property type="entry name" value="CobT"/>
</dbReference>
<feature type="domain" description="Cobalamin biosynthesis protein CobT VWA" evidence="2">
    <location>
        <begin position="397"/>
        <end position="614"/>
    </location>
</feature>
<dbReference type="Gene3D" id="3.40.50.410">
    <property type="entry name" value="von Willebrand factor, type A domain"/>
    <property type="match status" value="1"/>
</dbReference>
<dbReference type="EMBL" id="FNTH01000001">
    <property type="protein sequence ID" value="SEC69037.1"/>
    <property type="molecule type" value="Genomic_DNA"/>
</dbReference>
<dbReference type="SUPFAM" id="SSF53300">
    <property type="entry name" value="vWA-like"/>
    <property type="match status" value="1"/>
</dbReference>
<evidence type="ECO:0000313" key="3">
    <source>
        <dbReference type="EMBL" id="SEC69037.1"/>
    </source>
</evidence>
<evidence type="ECO:0000313" key="4">
    <source>
        <dbReference type="Proteomes" id="UP000198992"/>
    </source>
</evidence>
<dbReference type="PIRSF" id="PIRSF031715">
    <property type="entry name" value="Cob_chel_CobT"/>
    <property type="match status" value="1"/>
</dbReference>
<sequence length="644" mass="71079">MRNKSATSIADSEDLLDALRRAVARCTRAVAGKRNLEITFDAERPAVNANLVVLPPLPRRLSRRDCSVLRGASDTLALQLAHHDPKAHRTLRPAEAGAARIFDTLEQVRVEAIGACQMDGIAENIFILLQERYREPQYTGSSPQQVPIEDALGILARQYLIGGPFTALNPPVLTLWRPHIGDNVSALMQRLGSAVEDQAAFAAVALELAAELRQETVATGAAAEPVADEPEPQGEQEPGPIEGGDRSLGPAEGHKLAKDEAICDEPIYGTAEKAAAPGNDTLAEQLATVSQDNSEPSRRVVRGTELNPDQYRVFTREFDETARADAIVGATQLSQLRRSIDGELAPLESIVARLANRLQRSLEAQQRRLWEYDLEEDILDPARLTRIITDPMSSLLYKREADGSFRDTVVTLLLDNSGSMRGRPSMIVAICVDILARCLERCGIRSEILGFTTRTWRGGRAREKWIAAGSPGNPGRLNELLHVIYKSADAPWRKTKHSLGLMMRQGFHKENIDGEALAWAHQRLLRRSERRRILMMISDGAPVDDSTLAVAHGTGNYLERHLRHTIDDIVRRGKVELFAIGIGYDVTRLYPHAIMIKDIDDLGPALIGQLGQILKQSGHPDFGLRRLSSSSRTAREARPQPRKI</sequence>
<dbReference type="InterPro" id="IPR051928">
    <property type="entry name" value="NorD/CobT"/>
</dbReference>
<evidence type="ECO:0000259" key="2">
    <source>
        <dbReference type="Pfam" id="PF11775"/>
    </source>
</evidence>
<reference evidence="3 4" key="1">
    <citation type="submission" date="2016-10" db="EMBL/GenBank/DDBJ databases">
        <authorList>
            <person name="de Groot N.N."/>
        </authorList>
    </citation>
    <scope>NUCLEOTIDE SEQUENCE [LARGE SCALE GENOMIC DNA]</scope>
    <source>
        <strain evidence="3 4">MT12</strain>
    </source>
</reference>
<gene>
    <name evidence="3" type="ORF">SAMN05444164_2486</name>
</gene>
<dbReference type="Proteomes" id="UP000198992">
    <property type="component" value="Unassembled WGS sequence"/>
</dbReference>
<dbReference type="Pfam" id="PF11775">
    <property type="entry name" value="CobT_C"/>
    <property type="match status" value="1"/>
</dbReference>
<organism evidence="3 4">
    <name type="scientific">Bradyrhizobium erythrophlei</name>
    <dbReference type="NCBI Taxonomy" id="1437360"/>
    <lineage>
        <taxon>Bacteria</taxon>
        <taxon>Pseudomonadati</taxon>
        <taxon>Pseudomonadota</taxon>
        <taxon>Alphaproteobacteria</taxon>
        <taxon>Hyphomicrobiales</taxon>
        <taxon>Nitrobacteraceae</taxon>
        <taxon>Bradyrhizobium</taxon>
    </lineage>
</organism>
<dbReference type="Pfam" id="PF06213">
    <property type="entry name" value="CobT"/>
    <property type="match status" value="1"/>
</dbReference>
<dbReference type="InterPro" id="IPR036465">
    <property type="entry name" value="vWFA_dom_sf"/>
</dbReference>
<dbReference type="AlphaFoldDB" id="A0A1H4UK25"/>
<feature type="compositionally biased region" description="Basic and acidic residues" evidence="1">
    <location>
        <begin position="633"/>
        <end position="644"/>
    </location>
</feature>
<proteinExistence type="predicted"/>
<accession>A0A1H4UK25</accession>
<dbReference type="PANTHER" id="PTHR41248">
    <property type="entry name" value="NORD PROTEIN"/>
    <property type="match status" value="1"/>
</dbReference>
<dbReference type="PANTHER" id="PTHR41248:SF1">
    <property type="entry name" value="NORD PROTEIN"/>
    <property type="match status" value="1"/>
</dbReference>
<protein>
    <submittedName>
        <fullName evidence="3">Cobaltochelatase CobT</fullName>
    </submittedName>
</protein>
<name>A0A1H4UK25_9BRAD</name>
<dbReference type="GO" id="GO:0009236">
    <property type="term" value="P:cobalamin biosynthetic process"/>
    <property type="evidence" value="ECO:0007669"/>
    <property type="project" value="InterPro"/>
</dbReference>
<feature type="region of interest" description="Disordered" evidence="1">
    <location>
        <begin position="219"/>
        <end position="253"/>
    </location>
</feature>
<dbReference type="InterPro" id="IPR025861">
    <property type="entry name" value="CobT_VWA_dom"/>
</dbReference>
<feature type="region of interest" description="Disordered" evidence="1">
    <location>
        <begin position="621"/>
        <end position="644"/>
    </location>
</feature>
<evidence type="ECO:0000256" key="1">
    <source>
        <dbReference type="SAM" id="MobiDB-lite"/>
    </source>
</evidence>